<keyword evidence="2" id="KW-1185">Reference proteome</keyword>
<dbReference type="GO" id="GO:0005886">
    <property type="term" value="C:plasma membrane"/>
    <property type="evidence" value="ECO:0007669"/>
    <property type="project" value="InterPro"/>
</dbReference>
<dbReference type="RefSeq" id="WP_184001983.1">
    <property type="nucleotide sequence ID" value="NZ_BAABIF010000004.1"/>
</dbReference>
<dbReference type="GO" id="GO:0015221">
    <property type="term" value="F:lipopolysaccharide transmembrane transporter activity"/>
    <property type="evidence" value="ECO:0007669"/>
    <property type="project" value="InterPro"/>
</dbReference>
<dbReference type="EMBL" id="JACIJI010000001">
    <property type="protein sequence ID" value="MBB5718335.1"/>
    <property type="molecule type" value="Genomic_DNA"/>
</dbReference>
<name>A0A840YXN5_9SPHN</name>
<dbReference type="Gene3D" id="2.60.450.10">
    <property type="entry name" value="Lipopolysaccharide (LPS) transport protein A like domain"/>
    <property type="match status" value="1"/>
</dbReference>
<dbReference type="NCBIfam" id="TIGR04409">
    <property type="entry name" value="LptC_YrbK"/>
    <property type="match status" value="1"/>
</dbReference>
<gene>
    <name evidence="1" type="ORF">FHR23_001242</name>
</gene>
<accession>A0A840YXN5</accession>
<proteinExistence type="predicted"/>
<comment type="caution">
    <text evidence="1">The sequence shown here is derived from an EMBL/GenBank/DDBJ whole genome shotgun (WGS) entry which is preliminary data.</text>
</comment>
<evidence type="ECO:0000313" key="2">
    <source>
        <dbReference type="Proteomes" id="UP000554342"/>
    </source>
</evidence>
<dbReference type="Proteomes" id="UP000554342">
    <property type="component" value="Unassembled WGS sequence"/>
</dbReference>
<organism evidence="1 2">
    <name type="scientific">Stakelama sediminis</name>
    <dbReference type="NCBI Taxonomy" id="463200"/>
    <lineage>
        <taxon>Bacteria</taxon>
        <taxon>Pseudomonadati</taxon>
        <taxon>Pseudomonadota</taxon>
        <taxon>Alphaproteobacteria</taxon>
        <taxon>Sphingomonadales</taxon>
        <taxon>Sphingomonadaceae</taxon>
        <taxon>Stakelama</taxon>
    </lineage>
</organism>
<dbReference type="InterPro" id="IPR026265">
    <property type="entry name" value="LptC"/>
</dbReference>
<dbReference type="InterPro" id="IPR010664">
    <property type="entry name" value="LipoPS_assembly_LptC-rel"/>
</dbReference>
<dbReference type="AlphaFoldDB" id="A0A840YXN5"/>
<protein>
    <submittedName>
        <fullName evidence="1">Lipopolysaccharide export system protein LptC</fullName>
    </submittedName>
</protein>
<evidence type="ECO:0000313" key="1">
    <source>
        <dbReference type="EMBL" id="MBB5718335.1"/>
    </source>
</evidence>
<sequence>MSEIARQVRSRRQQWAAPGGRHDRVVAIAQMALPVATGVLAAFLVTAPLTRVGDVSFVLDKNRVAVAKERLRISKASYRGEDAKGQPFELQAGSAIQKSSTVPIVQLRDLAAKITLADGPATLRANHGSYDMDSDKIAIQGPVEFRGAGGYSLDTRNAVVNLKTRKLESGGAVQGTTPLGTFSADHMQANLADHTVTLNGNARLRIVPKRANRQP</sequence>
<dbReference type="Pfam" id="PF06835">
    <property type="entry name" value="LptC"/>
    <property type="match status" value="1"/>
</dbReference>
<reference evidence="1 2" key="1">
    <citation type="submission" date="2020-08" db="EMBL/GenBank/DDBJ databases">
        <title>Genomic Encyclopedia of Type Strains, Phase IV (KMG-IV): sequencing the most valuable type-strain genomes for metagenomic binning, comparative biology and taxonomic classification.</title>
        <authorList>
            <person name="Goeker M."/>
        </authorList>
    </citation>
    <scope>NUCLEOTIDE SEQUENCE [LARGE SCALE GENOMIC DNA]</scope>
    <source>
        <strain evidence="1 2">DSM 27203</strain>
    </source>
</reference>